<feature type="non-terminal residue" evidence="2">
    <location>
        <position position="1"/>
    </location>
</feature>
<dbReference type="EMBL" id="KF116200">
    <property type="protein sequence ID" value="AIA83443.1"/>
    <property type="molecule type" value="Genomic_DNA"/>
</dbReference>
<proteinExistence type="predicted"/>
<evidence type="ECO:0000259" key="1">
    <source>
        <dbReference type="Pfam" id="PF01551"/>
    </source>
</evidence>
<dbReference type="PANTHER" id="PTHR21666:SF292">
    <property type="entry name" value="MUREIN DD-ENDOPEPTIDASE MEPM"/>
    <property type="match status" value="1"/>
</dbReference>
<organism evidence="2">
    <name type="scientific">uncultured Halothermothrix sp</name>
    <dbReference type="NCBI Taxonomy" id="543059"/>
    <lineage>
        <taxon>Bacteria</taxon>
        <taxon>Bacillati</taxon>
        <taxon>Bacillota</taxon>
        <taxon>Clostridia</taxon>
        <taxon>Halanaerobiales</taxon>
        <taxon>Halothermotrichaceae</taxon>
        <taxon>Halothermothrix</taxon>
        <taxon>environmental samples</taxon>
    </lineage>
</organism>
<dbReference type="InterPro" id="IPR011055">
    <property type="entry name" value="Dup_hybrid_motif"/>
</dbReference>
<dbReference type="InterPro" id="IPR050570">
    <property type="entry name" value="Cell_wall_metabolism_enzyme"/>
</dbReference>
<name>A0A060BHJ5_9FIRM</name>
<dbReference type="GO" id="GO:0004222">
    <property type="term" value="F:metalloendopeptidase activity"/>
    <property type="evidence" value="ECO:0007669"/>
    <property type="project" value="TreeGrafter"/>
</dbReference>
<dbReference type="AlphaFoldDB" id="A0A060BHJ5"/>
<protein>
    <submittedName>
        <fullName evidence="2">Peptidase_M23</fullName>
    </submittedName>
</protein>
<dbReference type="InterPro" id="IPR016047">
    <property type="entry name" value="M23ase_b-sheet_dom"/>
</dbReference>
<reference evidence="2" key="1">
    <citation type="journal article" date="2013" name="Environ. Microbiol.">
        <title>Seasonally variable intestinal metagenomes of the red palm weevil (Rhynchophorus ferrugineus).</title>
        <authorList>
            <person name="Jia S."/>
            <person name="Zhang X."/>
            <person name="Zhang G."/>
            <person name="Yin A."/>
            <person name="Zhang S."/>
            <person name="Li F."/>
            <person name="Wang L."/>
            <person name="Zhao D."/>
            <person name="Yun Q."/>
            <person name="Tala"/>
            <person name="Wang J."/>
            <person name="Sun G."/>
            <person name="Baabdullah M."/>
            <person name="Yu X."/>
            <person name="Hu S."/>
            <person name="Al-Mssallem I.S."/>
            <person name="Yu J."/>
        </authorList>
    </citation>
    <scope>NUCLEOTIDE SEQUENCE</scope>
</reference>
<dbReference type="SUPFAM" id="SSF51261">
    <property type="entry name" value="Duplicated hybrid motif"/>
    <property type="match status" value="1"/>
</dbReference>
<dbReference type="PANTHER" id="PTHR21666">
    <property type="entry name" value="PEPTIDASE-RELATED"/>
    <property type="match status" value="1"/>
</dbReference>
<accession>A0A060BHJ5</accession>
<dbReference type="Gene3D" id="2.70.70.10">
    <property type="entry name" value="Glucose Permease (Domain IIA)"/>
    <property type="match status" value="1"/>
</dbReference>
<dbReference type="Pfam" id="PF01551">
    <property type="entry name" value="Peptidase_M23"/>
    <property type="match status" value="1"/>
</dbReference>
<dbReference type="CDD" id="cd12797">
    <property type="entry name" value="M23_peptidase"/>
    <property type="match status" value="1"/>
</dbReference>
<evidence type="ECO:0000313" key="2">
    <source>
        <dbReference type="EMBL" id="AIA83443.1"/>
    </source>
</evidence>
<sequence>NILKYNRFPIYGNLIITSYFNLRRLNPITYSKVPHKGIDISIPFYTPIFAIENGIVIKKSYNKKAGNYLIINHNNFYITKYMHLSKSFVNKSRNIKFGDLIGLSGNSGMSTGPHLHFEVLGKKKVLESNEFKISI</sequence>
<feature type="domain" description="M23ase beta-sheet core" evidence="1">
    <location>
        <begin position="34"/>
        <end position="124"/>
    </location>
</feature>